<evidence type="ECO:0000313" key="3">
    <source>
        <dbReference type="EMBL" id="MCX2721645.1"/>
    </source>
</evidence>
<feature type="signal peptide" evidence="2">
    <location>
        <begin position="1"/>
        <end position="29"/>
    </location>
</feature>
<evidence type="ECO:0000313" key="4">
    <source>
        <dbReference type="Proteomes" id="UP001300261"/>
    </source>
</evidence>
<dbReference type="RefSeq" id="WP_265961334.1">
    <property type="nucleotide sequence ID" value="NZ_JAPEVI010000002.1"/>
</dbReference>
<gene>
    <name evidence="3" type="ORF">ON753_04375</name>
</gene>
<dbReference type="Proteomes" id="UP001300261">
    <property type="component" value="Unassembled WGS sequence"/>
</dbReference>
<evidence type="ECO:0000256" key="1">
    <source>
        <dbReference type="SAM" id="MobiDB-lite"/>
    </source>
</evidence>
<dbReference type="EMBL" id="JAPEVI010000002">
    <property type="protein sequence ID" value="MCX2721645.1"/>
    <property type="molecule type" value="Genomic_DNA"/>
</dbReference>
<accession>A0ABT3QXK9</accession>
<feature type="region of interest" description="Disordered" evidence="1">
    <location>
        <begin position="41"/>
        <end position="75"/>
    </location>
</feature>
<evidence type="ECO:0000256" key="2">
    <source>
        <dbReference type="SAM" id="SignalP"/>
    </source>
</evidence>
<comment type="caution">
    <text evidence="3">The sequence shown here is derived from an EMBL/GenBank/DDBJ whole genome shotgun (WGS) entry which is preliminary data.</text>
</comment>
<proteinExistence type="predicted"/>
<reference evidence="3 4" key="1">
    <citation type="journal article" date="2016" name="Int. J. Syst. Evol. Microbiol.">
        <title>Labrenzia salina sp. nov., isolated from the rhizosphere of the halophyte Arthrocnemum macrostachyum.</title>
        <authorList>
            <person name="Camacho M."/>
            <person name="Redondo-Gomez S."/>
            <person name="Rodriguez-Llorente I."/>
            <person name="Rohde M."/>
            <person name="Sproer C."/>
            <person name="Schumann P."/>
            <person name="Klenk H.P."/>
            <person name="Montero-Calasanz M.D.C."/>
        </authorList>
    </citation>
    <scope>NUCLEOTIDE SEQUENCE [LARGE SCALE GENOMIC DNA]</scope>
    <source>
        <strain evidence="3 4">DSM 29163</strain>
    </source>
</reference>
<keyword evidence="4" id="KW-1185">Reference proteome</keyword>
<feature type="chain" id="PRO_5045131877" description="Secreted protein" evidence="2">
    <location>
        <begin position="30"/>
        <end position="253"/>
    </location>
</feature>
<sequence length="253" mass="28071">MLKTRYLELLVAAALAGQFAAASSLPARADMWDGYIILAQTAPPDPEADPEPAPEPESPSYTGTIPDEERDPDLSTVYDYDDQITRGVARMIQAGSFECNNLLLPEYRIDCLAAVFARASSVIERRPDYGDAGRELRDLSRELRDIVSEAEDPIAPRVTQDRRSYRAVATDKLAEANQKADAAINETVTKLLRSVGNSEKRRVHYSEIANAVGSTKIILRSFLENPSEFIREFVRWHLEKAPVEDSDSGSVTL</sequence>
<keyword evidence="2" id="KW-0732">Signal</keyword>
<name>A0ABT3QXK9_9HYPH</name>
<evidence type="ECO:0008006" key="5">
    <source>
        <dbReference type="Google" id="ProtNLM"/>
    </source>
</evidence>
<protein>
    <recommendedName>
        <fullName evidence="5">Secreted protein</fullName>
    </recommendedName>
</protein>
<organism evidence="3 4">
    <name type="scientific">Roseibium salinum</name>
    <dbReference type="NCBI Taxonomy" id="1604349"/>
    <lineage>
        <taxon>Bacteria</taxon>
        <taxon>Pseudomonadati</taxon>
        <taxon>Pseudomonadota</taxon>
        <taxon>Alphaproteobacteria</taxon>
        <taxon>Hyphomicrobiales</taxon>
        <taxon>Stappiaceae</taxon>
        <taxon>Roseibium</taxon>
    </lineage>
</organism>